<dbReference type="InterPro" id="IPR049326">
    <property type="entry name" value="Rhodopsin_dom_fungi"/>
</dbReference>
<evidence type="ECO:0000256" key="1">
    <source>
        <dbReference type="ARBA" id="ARBA00004141"/>
    </source>
</evidence>
<dbReference type="PANTHER" id="PTHR33048">
    <property type="entry name" value="PTH11-LIKE INTEGRAL MEMBRANE PROTEIN (AFU_ORTHOLOGUE AFUA_5G11245)"/>
    <property type="match status" value="1"/>
</dbReference>
<feature type="transmembrane region" description="Helical" evidence="6">
    <location>
        <begin position="94"/>
        <end position="117"/>
    </location>
</feature>
<evidence type="ECO:0000256" key="6">
    <source>
        <dbReference type="SAM" id="Phobius"/>
    </source>
</evidence>
<keyword evidence="3 6" id="KW-1133">Transmembrane helix</keyword>
<evidence type="ECO:0000256" key="5">
    <source>
        <dbReference type="ARBA" id="ARBA00038359"/>
    </source>
</evidence>
<keyword evidence="4 6" id="KW-0472">Membrane</keyword>
<evidence type="ECO:0000313" key="8">
    <source>
        <dbReference type="EMBL" id="KAK3203816.1"/>
    </source>
</evidence>
<feature type="transmembrane region" description="Helical" evidence="6">
    <location>
        <begin position="178"/>
        <end position="197"/>
    </location>
</feature>
<feature type="transmembrane region" description="Helical" evidence="6">
    <location>
        <begin position="129"/>
        <end position="150"/>
    </location>
</feature>
<evidence type="ECO:0000256" key="4">
    <source>
        <dbReference type="ARBA" id="ARBA00023136"/>
    </source>
</evidence>
<organism evidence="8 9">
    <name type="scientific">Pseudopithomyces chartarum</name>
    <dbReference type="NCBI Taxonomy" id="1892770"/>
    <lineage>
        <taxon>Eukaryota</taxon>
        <taxon>Fungi</taxon>
        <taxon>Dikarya</taxon>
        <taxon>Ascomycota</taxon>
        <taxon>Pezizomycotina</taxon>
        <taxon>Dothideomycetes</taxon>
        <taxon>Pleosporomycetidae</taxon>
        <taxon>Pleosporales</taxon>
        <taxon>Massarineae</taxon>
        <taxon>Didymosphaeriaceae</taxon>
        <taxon>Pseudopithomyces</taxon>
    </lineage>
</organism>
<evidence type="ECO:0000259" key="7">
    <source>
        <dbReference type="Pfam" id="PF20684"/>
    </source>
</evidence>
<comment type="caution">
    <text evidence="8">The sequence shown here is derived from an EMBL/GenBank/DDBJ whole genome shotgun (WGS) entry which is preliminary data.</text>
</comment>
<feature type="transmembrane region" description="Helical" evidence="6">
    <location>
        <begin position="51"/>
        <end position="74"/>
    </location>
</feature>
<keyword evidence="2 6" id="KW-0812">Transmembrane</keyword>
<sequence>MGSVVFSAYANEHRDLRWVSVSLASLALVLLIMRMVTTWQNRGWFGLEDAFVMASTIFLMLFAAMVFASTHYGFGMHVVDIVRTGGDVKEALKYFYFTVIFYTLTNGMNKFAFLALYYRVFPVQGFRRLCTVMMVASGMWTVAYLFVGIFQCNPVPRIWDRTLPGTCINFTWHRWTNAISNLTIDLIIFFLPLPMIMKLNMSLGNRLGLIVLFSMGFFICLITTLRMATLPQTLKLKEPTWESAPTNLWSFIEAAVGVICACLISLRRTISKLWPKKWRSNKATSAGYYGRYGGGSTGGKMSRGRAQAGSFHLDALRSSKEPKSEAVVTLVSRSESQERIFEGITVTKDVQVTRD</sequence>
<dbReference type="Proteomes" id="UP001280581">
    <property type="component" value="Unassembled WGS sequence"/>
</dbReference>
<comment type="subcellular location">
    <subcellularLocation>
        <location evidence="1">Membrane</location>
        <topology evidence="1">Multi-pass membrane protein</topology>
    </subcellularLocation>
</comment>
<dbReference type="Pfam" id="PF20684">
    <property type="entry name" value="Fung_rhodopsin"/>
    <property type="match status" value="1"/>
</dbReference>
<comment type="similarity">
    <text evidence="5">Belongs to the SAT4 family.</text>
</comment>
<gene>
    <name evidence="8" type="ORF">GRF29_106g741757</name>
</gene>
<name>A0AAN6LV60_9PLEO</name>
<dbReference type="PANTHER" id="PTHR33048:SF47">
    <property type="entry name" value="INTEGRAL MEMBRANE PROTEIN-RELATED"/>
    <property type="match status" value="1"/>
</dbReference>
<feature type="domain" description="Rhodopsin" evidence="7">
    <location>
        <begin position="33"/>
        <end position="271"/>
    </location>
</feature>
<keyword evidence="9" id="KW-1185">Reference proteome</keyword>
<feature type="transmembrane region" description="Helical" evidence="6">
    <location>
        <begin position="18"/>
        <end position="39"/>
    </location>
</feature>
<reference evidence="8 9" key="1">
    <citation type="submission" date="2021-02" db="EMBL/GenBank/DDBJ databases">
        <title>Genome assembly of Pseudopithomyces chartarum.</title>
        <authorList>
            <person name="Jauregui R."/>
            <person name="Singh J."/>
            <person name="Voisey C."/>
        </authorList>
    </citation>
    <scope>NUCLEOTIDE SEQUENCE [LARGE SCALE GENOMIC DNA]</scope>
    <source>
        <strain evidence="8 9">AGR01</strain>
    </source>
</reference>
<feature type="transmembrane region" description="Helical" evidence="6">
    <location>
        <begin position="248"/>
        <end position="266"/>
    </location>
</feature>
<proteinExistence type="inferred from homology"/>
<feature type="transmembrane region" description="Helical" evidence="6">
    <location>
        <begin position="209"/>
        <end position="228"/>
    </location>
</feature>
<dbReference type="AlphaFoldDB" id="A0AAN6LV60"/>
<evidence type="ECO:0000256" key="2">
    <source>
        <dbReference type="ARBA" id="ARBA00022692"/>
    </source>
</evidence>
<accession>A0AAN6LV60</accession>
<dbReference type="InterPro" id="IPR052337">
    <property type="entry name" value="SAT4-like"/>
</dbReference>
<protein>
    <recommendedName>
        <fullName evidence="7">Rhodopsin domain-containing protein</fullName>
    </recommendedName>
</protein>
<evidence type="ECO:0000313" key="9">
    <source>
        <dbReference type="Proteomes" id="UP001280581"/>
    </source>
</evidence>
<dbReference type="GO" id="GO:0016020">
    <property type="term" value="C:membrane"/>
    <property type="evidence" value="ECO:0007669"/>
    <property type="project" value="UniProtKB-SubCell"/>
</dbReference>
<evidence type="ECO:0000256" key="3">
    <source>
        <dbReference type="ARBA" id="ARBA00022989"/>
    </source>
</evidence>
<dbReference type="EMBL" id="WVTA01000010">
    <property type="protein sequence ID" value="KAK3203816.1"/>
    <property type="molecule type" value="Genomic_DNA"/>
</dbReference>